<organism evidence="1 2">
    <name type="scientific">Choristoneura fumiferana</name>
    <name type="common">Spruce budworm moth</name>
    <name type="synonym">Archips fumiferana</name>
    <dbReference type="NCBI Taxonomy" id="7141"/>
    <lineage>
        <taxon>Eukaryota</taxon>
        <taxon>Metazoa</taxon>
        <taxon>Ecdysozoa</taxon>
        <taxon>Arthropoda</taxon>
        <taxon>Hexapoda</taxon>
        <taxon>Insecta</taxon>
        <taxon>Pterygota</taxon>
        <taxon>Neoptera</taxon>
        <taxon>Endopterygota</taxon>
        <taxon>Lepidoptera</taxon>
        <taxon>Glossata</taxon>
        <taxon>Ditrysia</taxon>
        <taxon>Tortricoidea</taxon>
        <taxon>Tortricidae</taxon>
        <taxon>Tortricinae</taxon>
        <taxon>Choristoneura</taxon>
    </lineage>
</organism>
<keyword evidence="2" id="KW-1185">Reference proteome</keyword>
<name>A0ACC0JEN6_CHOFU</name>
<sequence>MLMVQTNAQPMKSNKIKGPPPVPPRPNQSVVAEALAKTRKAVADSKASLKSRTLSKQEQQVNTTKAKTLDRSTVSKPAVSPKQNGLARVKSFIKDVISDRSSSSDERKSSGQNSRRSSSDSSSIQSPASNKRSNESLNSKAVKTCKQILVRSLSTSNKLDQDAKGKVSKSSSFAEKSMPLRKAPPPPLSPKPKVKPMKPLPVQRNSLERKKSIPSSPEISPYSSPVDAKPPKSPVAEAPYATVEEVQEFDDRLRNSPSKQVNNLPNTQNAPESSKRDETLNKNKNSLERKTSRVTEMLISEIIASRNNKKNEANTVIDKGKDSENVTNGNDSPEIELMKDMNNHEMLIYELQTMRSQPNVPETLEPKEWVETSEKCDSEDSEQNYAMSSVSNFSGNTDDENDQAYAYILDDDLKSRKLFKERQVEYVVVRLRKQFRAISTMSLQGMPPLPKSLSGFAEGEPEAPLTPPAEDKAPTDLDSQLTYLKKEMFTTKNRNFMSYGTTR</sequence>
<dbReference type="Proteomes" id="UP001064048">
    <property type="component" value="Chromosome 10"/>
</dbReference>
<gene>
    <name evidence="1" type="ORF">MSG28_006320</name>
</gene>
<evidence type="ECO:0000313" key="2">
    <source>
        <dbReference type="Proteomes" id="UP001064048"/>
    </source>
</evidence>
<evidence type="ECO:0000313" key="1">
    <source>
        <dbReference type="EMBL" id="KAI8422504.1"/>
    </source>
</evidence>
<protein>
    <submittedName>
        <fullName evidence="1">Uncharacterized protein</fullName>
    </submittedName>
</protein>
<proteinExistence type="predicted"/>
<reference evidence="1 2" key="1">
    <citation type="journal article" date="2022" name="Genome Biol. Evol.">
        <title>The Spruce Budworm Genome: Reconstructing the Evolutionary History of Antifreeze Proteins.</title>
        <authorList>
            <person name="Beliveau C."/>
            <person name="Gagne P."/>
            <person name="Picq S."/>
            <person name="Vernygora O."/>
            <person name="Keeling C.I."/>
            <person name="Pinkney K."/>
            <person name="Doucet D."/>
            <person name="Wen F."/>
            <person name="Johnston J.S."/>
            <person name="Maaroufi H."/>
            <person name="Boyle B."/>
            <person name="Laroche J."/>
            <person name="Dewar K."/>
            <person name="Juretic N."/>
            <person name="Blackburn G."/>
            <person name="Nisole A."/>
            <person name="Brunet B."/>
            <person name="Brandao M."/>
            <person name="Lumley L."/>
            <person name="Duan J."/>
            <person name="Quan G."/>
            <person name="Lucarotti C.J."/>
            <person name="Roe A.D."/>
            <person name="Sperling F.A.H."/>
            <person name="Levesque R.C."/>
            <person name="Cusson M."/>
        </authorList>
    </citation>
    <scope>NUCLEOTIDE SEQUENCE [LARGE SCALE GENOMIC DNA]</scope>
    <source>
        <strain evidence="1">Glfc:IPQL:Cfum</strain>
    </source>
</reference>
<accession>A0ACC0JEN6</accession>
<comment type="caution">
    <text evidence="1">The sequence shown here is derived from an EMBL/GenBank/DDBJ whole genome shotgun (WGS) entry which is preliminary data.</text>
</comment>
<dbReference type="EMBL" id="CM046110">
    <property type="protein sequence ID" value="KAI8422504.1"/>
    <property type="molecule type" value="Genomic_DNA"/>
</dbReference>